<dbReference type="Proteomes" id="UP001075354">
    <property type="component" value="Chromosome 8"/>
</dbReference>
<dbReference type="GO" id="GO:0102571">
    <property type="term" value="F:[protein]-3-O-(N-acetyl-D-glucosaminyl)-L-serine/L-threonine O-N-acetyl-alpha-D-glucosaminase activity"/>
    <property type="evidence" value="ECO:0007669"/>
    <property type="project" value="UniProtKB-EC"/>
</dbReference>
<dbReference type="Pfam" id="PF07555">
    <property type="entry name" value="NAGidase"/>
    <property type="match status" value="1"/>
</dbReference>
<dbReference type="PANTHER" id="PTHR13170">
    <property type="entry name" value="O-GLCNACASE"/>
    <property type="match status" value="1"/>
</dbReference>
<comment type="caution">
    <text evidence="10">The sequence shown here is derived from an EMBL/GenBank/DDBJ whole genome shotgun (WGS) entry which is preliminary data.</text>
</comment>
<dbReference type="PROSITE" id="PS52009">
    <property type="entry name" value="GH84"/>
    <property type="match status" value="1"/>
</dbReference>
<evidence type="ECO:0000256" key="7">
    <source>
        <dbReference type="ARBA" id="ARBA00076634"/>
    </source>
</evidence>
<gene>
    <name evidence="10" type="ORF">ONE63_010073</name>
</gene>
<dbReference type="InterPro" id="IPR051822">
    <property type="entry name" value="Glycosyl_Hydrolase_84"/>
</dbReference>
<dbReference type="InterPro" id="IPR011496">
    <property type="entry name" value="O-GlcNAcase_cat"/>
</dbReference>
<keyword evidence="1" id="KW-0378">Hydrolase</keyword>
<dbReference type="GO" id="GO:0016231">
    <property type="term" value="F:beta-N-acetylglucosaminidase activity"/>
    <property type="evidence" value="ECO:0007669"/>
    <property type="project" value="TreeGrafter"/>
</dbReference>
<sequence length="996" mass="109856">MADKTSDDSIITRSHNFTCGVVEGFYGRPWTTEQRKDLFQKLKKWGMDSYVYAPKDDYKHRAYWRELYTVEEAEHLTGLITAAKESGITFYYALSPGLDITYSSAKEVSAVKRKLDQVSQFGCSAFALLFDDIEPEMSGADKEVFQSFAHAQVSVSNEVFQHLNHPRFMVCPTEYCAARAVPNVSSSEYLTTLGSKLLPEIDIMWTGPKVVSRVLTLESIEEITETLRRPPVLWDNLHANDYDQKRVFLGPYSWRSPQLIAKLRGVMTNPNCEYGANFVGIHTLAQWSRCNVDGKRDLSLNDSVSADIKLETETEDGGTGEDIPSNLTPNMYHPRRALLNAINEWLPEFARHKQAWGPIVKPQPVIPVPIPVPILPSINTCMSLTTTTTTASSSSPITQTISSTALSTASLSFSSVTSSADLPTATAPCTAQLEALAEVCSNVPNATENIPVMPITGPVMNSLASESKIVALPPLSTPLPLPISVSLSSVPSGTIPLPLPLPLPGTNTCEPMDCNPTPNGSPAHLAKTAASSTEDIAMAENSSGNSVVTSGNGSSTAMQVDTSDGTDFQATSNNMVVEPAPDEGGDVDENSSNDLSQIPDKDAMTYEDLALLCDLFYLPFEHGSGGTQFLHEFNWLKTHAQVVCNSHPSNGNGCTSDISERAMKDSEAQEWYDRAAKLDDMTKTVNRLFQRLTNSPNRELLHEIYPYLWDFRGIISVLNSFVKWLGCGSFSHMIGNFTLGNYTWFSKGWKETFMSGEHEPWVFRGGLIADLQRLLPVDSATDLFVYKIPEVPSNKVYDVRPANLLTDQHHIRAICRSSYPSSCDPDVLPDLIADRYLGCLLEAEQLVCMVIEDEMEVVGYALVTLNAKQFYSRLKTEFLPSMQTKYPFPESSQNLSNVEQEMVRWFHTYDLEVPDQTLSSHPATINCAILPTVEDSSALKRLVVCMMAAIRANGCFGVHTTIKSNDQFSLELFGRLGFVDLNPGFSSTFAVLGRTC</sequence>
<dbReference type="Gene3D" id="3.20.20.80">
    <property type="entry name" value="Glycosidases"/>
    <property type="match status" value="1"/>
</dbReference>
<proteinExistence type="predicted"/>
<feature type="region of interest" description="Disordered" evidence="8">
    <location>
        <begin position="580"/>
        <end position="599"/>
    </location>
</feature>
<keyword evidence="2" id="KW-0326">Glycosidase</keyword>
<keyword evidence="11" id="KW-1185">Reference proteome</keyword>
<feature type="domain" description="GH84" evidence="9">
    <location>
        <begin position="17"/>
        <end position="292"/>
    </location>
</feature>
<feature type="compositionally biased region" description="Acidic residues" evidence="8">
    <location>
        <begin position="580"/>
        <end position="591"/>
    </location>
</feature>
<organism evidence="10 11">
    <name type="scientific">Megalurothrips usitatus</name>
    <name type="common">bean blossom thrips</name>
    <dbReference type="NCBI Taxonomy" id="439358"/>
    <lineage>
        <taxon>Eukaryota</taxon>
        <taxon>Metazoa</taxon>
        <taxon>Ecdysozoa</taxon>
        <taxon>Arthropoda</taxon>
        <taxon>Hexapoda</taxon>
        <taxon>Insecta</taxon>
        <taxon>Pterygota</taxon>
        <taxon>Neoptera</taxon>
        <taxon>Paraneoptera</taxon>
        <taxon>Thysanoptera</taxon>
        <taxon>Terebrantia</taxon>
        <taxon>Thripoidea</taxon>
        <taxon>Thripidae</taxon>
        <taxon>Megalurothrips</taxon>
    </lineage>
</organism>
<dbReference type="PANTHER" id="PTHR13170:SF16">
    <property type="entry name" value="PROTEIN O-GLCNACASE"/>
    <property type="match status" value="1"/>
</dbReference>
<name>A0AAV7XNL9_9NEOP</name>
<dbReference type="Gene3D" id="3.40.630.30">
    <property type="match status" value="1"/>
</dbReference>
<evidence type="ECO:0000256" key="3">
    <source>
        <dbReference type="ARBA" id="ARBA00030512"/>
    </source>
</evidence>
<comment type="catalytic activity">
    <reaction evidence="5">
        <text>3-O-(N-acetyl-beta-D-glucosaminyl)-L-threonyl-[protein] + H2O = L-threonyl-[protein] + N-acetyl-D-glucosamine</text>
        <dbReference type="Rhea" id="RHEA:48892"/>
        <dbReference type="Rhea" id="RHEA-COMP:11060"/>
        <dbReference type="Rhea" id="RHEA-COMP:12252"/>
        <dbReference type="ChEBI" id="CHEBI:15377"/>
        <dbReference type="ChEBI" id="CHEBI:30013"/>
        <dbReference type="ChEBI" id="CHEBI:90840"/>
        <dbReference type="ChEBI" id="CHEBI:506227"/>
        <dbReference type="EC" id="3.2.1.169"/>
    </reaction>
</comment>
<protein>
    <recommendedName>
        <fullName evidence="6">protein O-GlcNAcase</fullName>
        <ecNumber evidence="6">3.2.1.169</ecNumber>
    </recommendedName>
    <alternativeName>
        <fullName evidence="3">Beta-N-acetylhexosaminidase</fullName>
    </alternativeName>
    <alternativeName>
        <fullName evidence="7">Beta-hexosaminidase</fullName>
    </alternativeName>
</protein>
<evidence type="ECO:0000256" key="6">
    <source>
        <dbReference type="ARBA" id="ARBA00066938"/>
    </source>
</evidence>
<evidence type="ECO:0000256" key="2">
    <source>
        <dbReference type="ARBA" id="ARBA00023295"/>
    </source>
</evidence>
<evidence type="ECO:0000313" key="11">
    <source>
        <dbReference type="Proteomes" id="UP001075354"/>
    </source>
</evidence>
<evidence type="ECO:0000256" key="5">
    <source>
        <dbReference type="ARBA" id="ARBA00052136"/>
    </source>
</evidence>
<dbReference type="FunFam" id="3.20.20.80:FF:000009">
    <property type="entry name" value="O-GlcNAcase BT_4395"/>
    <property type="match status" value="1"/>
</dbReference>
<dbReference type="SUPFAM" id="SSF51445">
    <property type="entry name" value="(Trans)glycosidases"/>
    <property type="match status" value="1"/>
</dbReference>
<dbReference type="EMBL" id="JAPTSV010000008">
    <property type="protein sequence ID" value="KAJ1525248.1"/>
    <property type="molecule type" value="Genomic_DNA"/>
</dbReference>
<evidence type="ECO:0000256" key="4">
    <source>
        <dbReference type="ARBA" id="ARBA00050933"/>
    </source>
</evidence>
<evidence type="ECO:0000259" key="9">
    <source>
        <dbReference type="PROSITE" id="PS52009"/>
    </source>
</evidence>
<dbReference type="GO" id="GO:0009100">
    <property type="term" value="P:glycoprotein metabolic process"/>
    <property type="evidence" value="ECO:0007669"/>
    <property type="project" value="TreeGrafter"/>
</dbReference>
<evidence type="ECO:0000256" key="1">
    <source>
        <dbReference type="ARBA" id="ARBA00022801"/>
    </source>
</evidence>
<reference evidence="10" key="1">
    <citation type="submission" date="2022-12" db="EMBL/GenBank/DDBJ databases">
        <title>Chromosome-level genome assembly of the bean flower thrips Megalurothrips usitatus.</title>
        <authorList>
            <person name="Ma L."/>
            <person name="Liu Q."/>
            <person name="Li H."/>
            <person name="Cai W."/>
        </authorList>
    </citation>
    <scope>NUCLEOTIDE SEQUENCE</scope>
    <source>
        <strain evidence="10">Cailab_2022a</strain>
    </source>
</reference>
<dbReference type="InterPro" id="IPR017853">
    <property type="entry name" value="GH"/>
</dbReference>
<accession>A0AAV7XNL9</accession>
<dbReference type="AlphaFoldDB" id="A0AAV7XNL9"/>
<comment type="catalytic activity">
    <reaction evidence="4">
        <text>3-O-(N-acetyl-beta-D-glucosaminyl)-L-seryl-[protein] + H2O = N-acetyl-D-glucosamine + L-seryl-[protein]</text>
        <dbReference type="Rhea" id="RHEA:48876"/>
        <dbReference type="Rhea" id="RHEA-COMP:9863"/>
        <dbReference type="Rhea" id="RHEA-COMP:12251"/>
        <dbReference type="ChEBI" id="CHEBI:15377"/>
        <dbReference type="ChEBI" id="CHEBI:29999"/>
        <dbReference type="ChEBI" id="CHEBI:90838"/>
        <dbReference type="ChEBI" id="CHEBI:506227"/>
        <dbReference type="EC" id="3.2.1.169"/>
    </reaction>
</comment>
<dbReference type="EC" id="3.2.1.169" evidence="6"/>
<evidence type="ECO:0000313" key="10">
    <source>
        <dbReference type="EMBL" id="KAJ1525248.1"/>
    </source>
</evidence>
<evidence type="ECO:0000256" key="8">
    <source>
        <dbReference type="SAM" id="MobiDB-lite"/>
    </source>
</evidence>
<dbReference type="Gene3D" id="1.20.58.240">
    <property type="entry name" value="STAT, domain 1"/>
    <property type="match status" value="1"/>
</dbReference>